<keyword evidence="2" id="KW-1185">Reference proteome</keyword>
<gene>
    <name evidence="1" type="primary">Acey_s1055.g3503</name>
    <name evidence="1" type="ORF">Y032_1055g3503</name>
</gene>
<dbReference type="EMBL" id="JARK01000655">
    <property type="protein sequence ID" value="EYC35438.1"/>
    <property type="molecule type" value="Genomic_DNA"/>
</dbReference>
<proteinExistence type="predicted"/>
<name>A0A016W8V1_9BILA</name>
<evidence type="ECO:0000313" key="1">
    <source>
        <dbReference type="EMBL" id="EYC35438.1"/>
    </source>
</evidence>
<organism evidence="1 2">
    <name type="scientific">Ancylostoma ceylanicum</name>
    <dbReference type="NCBI Taxonomy" id="53326"/>
    <lineage>
        <taxon>Eukaryota</taxon>
        <taxon>Metazoa</taxon>
        <taxon>Ecdysozoa</taxon>
        <taxon>Nematoda</taxon>
        <taxon>Chromadorea</taxon>
        <taxon>Rhabditida</taxon>
        <taxon>Rhabditina</taxon>
        <taxon>Rhabditomorpha</taxon>
        <taxon>Strongyloidea</taxon>
        <taxon>Ancylostomatidae</taxon>
        <taxon>Ancylostomatinae</taxon>
        <taxon>Ancylostoma</taxon>
    </lineage>
</organism>
<comment type="caution">
    <text evidence="1">The sequence shown here is derived from an EMBL/GenBank/DDBJ whole genome shotgun (WGS) entry which is preliminary data.</text>
</comment>
<protein>
    <submittedName>
        <fullName evidence="1">Uncharacterized protein</fullName>
    </submittedName>
</protein>
<dbReference type="AlphaFoldDB" id="A0A016W8V1"/>
<reference evidence="2" key="1">
    <citation type="journal article" date="2015" name="Nat. Genet.">
        <title>The genome and transcriptome of the zoonotic hookworm Ancylostoma ceylanicum identify infection-specific gene families.</title>
        <authorList>
            <person name="Schwarz E.M."/>
            <person name="Hu Y."/>
            <person name="Antoshechkin I."/>
            <person name="Miller M.M."/>
            <person name="Sternberg P.W."/>
            <person name="Aroian R.V."/>
        </authorList>
    </citation>
    <scope>NUCLEOTIDE SEQUENCE</scope>
    <source>
        <strain evidence="2">HY135</strain>
    </source>
</reference>
<accession>A0A016W8V1</accession>
<evidence type="ECO:0000313" key="2">
    <source>
        <dbReference type="Proteomes" id="UP000024635"/>
    </source>
</evidence>
<sequence>MERVEPSFFRTSFWPLAGYLEIEGDFADSSFIRAEHVARSSMLGLAKLVCNRGDAEPLPDVFIANVAASYSRHPAQHFHFHDY</sequence>
<dbReference type="Proteomes" id="UP000024635">
    <property type="component" value="Unassembled WGS sequence"/>
</dbReference>